<dbReference type="RefSeq" id="WP_216440517.1">
    <property type="nucleotide sequence ID" value="NZ_JAHLQF010000004.1"/>
</dbReference>
<organism evidence="1 2">
    <name type="scientific">Clostridium mobile</name>
    <dbReference type="NCBI Taxonomy" id="2841512"/>
    <lineage>
        <taxon>Bacteria</taxon>
        <taxon>Bacillati</taxon>
        <taxon>Bacillota</taxon>
        <taxon>Clostridia</taxon>
        <taxon>Eubacteriales</taxon>
        <taxon>Clostridiaceae</taxon>
        <taxon>Clostridium</taxon>
    </lineage>
</organism>
<dbReference type="EMBL" id="JAHLQF010000004">
    <property type="protein sequence ID" value="MBU5485917.1"/>
    <property type="molecule type" value="Genomic_DNA"/>
</dbReference>
<protein>
    <submittedName>
        <fullName evidence="1">Uncharacterized protein</fullName>
    </submittedName>
</protein>
<reference evidence="1 2" key="1">
    <citation type="submission" date="2021-06" db="EMBL/GenBank/DDBJ databases">
        <authorList>
            <person name="Sun Q."/>
            <person name="Li D."/>
        </authorList>
    </citation>
    <scope>NUCLEOTIDE SEQUENCE [LARGE SCALE GENOMIC DNA]</scope>
    <source>
        <strain evidence="1 2">MSJ-11</strain>
    </source>
</reference>
<comment type="caution">
    <text evidence="1">The sequence shown here is derived from an EMBL/GenBank/DDBJ whole genome shotgun (WGS) entry which is preliminary data.</text>
</comment>
<evidence type="ECO:0000313" key="2">
    <source>
        <dbReference type="Proteomes" id="UP000726170"/>
    </source>
</evidence>
<proteinExistence type="predicted"/>
<keyword evidence="2" id="KW-1185">Reference proteome</keyword>
<dbReference type="Proteomes" id="UP000726170">
    <property type="component" value="Unassembled WGS sequence"/>
</dbReference>
<gene>
    <name evidence="1" type="ORF">KQI86_16470</name>
</gene>
<name>A0ABS6EMD5_9CLOT</name>
<evidence type="ECO:0000313" key="1">
    <source>
        <dbReference type="EMBL" id="MBU5485917.1"/>
    </source>
</evidence>
<sequence>MQFPENSALDECYRLLQSNLKIYSENLNNTDSIPHKLSKENIVILVNTLSTIYNDMKSTNYHYEMCKHPKIGVSKYNKDYIYPAIDKVNKNLKEINPYL</sequence>
<accession>A0ABS6EMD5</accession>